<sequence length="110" mass="10968">MGFWLLPACSGDGEPAAAVAPEIRATTSATASKLHQLPAAIARKECQILGGTGRRTMIPSPSKEKGSALRIRTSSGGPAPLSQGAAAPAGGGEETARYAAGGRRASGPGW</sequence>
<feature type="region of interest" description="Disordered" evidence="1">
    <location>
        <begin position="52"/>
        <end position="110"/>
    </location>
</feature>
<accession>A0A0A9H3Q9</accession>
<feature type="compositionally biased region" description="Low complexity" evidence="1">
    <location>
        <begin position="97"/>
        <end position="110"/>
    </location>
</feature>
<feature type="compositionally biased region" description="Low complexity" evidence="1">
    <location>
        <begin position="74"/>
        <end position="88"/>
    </location>
</feature>
<dbReference type="AlphaFoldDB" id="A0A0A9H3Q9"/>
<name>A0A0A9H3Q9_ARUDO</name>
<evidence type="ECO:0000313" key="2">
    <source>
        <dbReference type="EMBL" id="JAE27503.1"/>
    </source>
</evidence>
<dbReference type="EMBL" id="GBRH01170393">
    <property type="protein sequence ID" value="JAE27503.1"/>
    <property type="molecule type" value="Transcribed_RNA"/>
</dbReference>
<protein>
    <submittedName>
        <fullName evidence="2">Uncharacterized protein</fullName>
    </submittedName>
</protein>
<evidence type="ECO:0000256" key="1">
    <source>
        <dbReference type="SAM" id="MobiDB-lite"/>
    </source>
</evidence>
<reference evidence="2" key="2">
    <citation type="journal article" date="2015" name="Data Brief">
        <title>Shoot transcriptome of the giant reed, Arundo donax.</title>
        <authorList>
            <person name="Barrero R.A."/>
            <person name="Guerrero F.D."/>
            <person name="Moolhuijzen P."/>
            <person name="Goolsby J.A."/>
            <person name="Tidwell J."/>
            <person name="Bellgard S.E."/>
            <person name="Bellgard M.I."/>
        </authorList>
    </citation>
    <scope>NUCLEOTIDE SEQUENCE</scope>
    <source>
        <tissue evidence="2">Shoot tissue taken approximately 20 cm above the soil surface</tissue>
    </source>
</reference>
<reference evidence="2" key="1">
    <citation type="submission" date="2014-09" db="EMBL/GenBank/DDBJ databases">
        <authorList>
            <person name="Magalhaes I.L.F."/>
            <person name="Oliveira U."/>
            <person name="Santos F.R."/>
            <person name="Vidigal T.H.D.A."/>
            <person name="Brescovit A.D."/>
            <person name="Santos A.J."/>
        </authorList>
    </citation>
    <scope>NUCLEOTIDE SEQUENCE</scope>
    <source>
        <tissue evidence="2">Shoot tissue taken approximately 20 cm above the soil surface</tissue>
    </source>
</reference>
<proteinExistence type="predicted"/>
<organism evidence="2">
    <name type="scientific">Arundo donax</name>
    <name type="common">Giant reed</name>
    <name type="synonym">Donax arundinaceus</name>
    <dbReference type="NCBI Taxonomy" id="35708"/>
    <lineage>
        <taxon>Eukaryota</taxon>
        <taxon>Viridiplantae</taxon>
        <taxon>Streptophyta</taxon>
        <taxon>Embryophyta</taxon>
        <taxon>Tracheophyta</taxon>
        <taxon>Spermatophyta</taxon>
        <taxon>Magnoliopsida</taxon>
        <taxon>Liliopsida</taxon>
        <taxon>Poales</taxon>
        <taxon>Poaceae</taxon>
        <taxon>PACMAD clade</taxon>
        <taxon>Arundinoideae</taxon>
        <taxon>Arundineae</taxon>
        <taxon>Arundo</taxon>
    </lineage>
</organism>